<dbReference type="AlphaFoldDB" id="A0A336KNE4"/>
<sequence length="164" mass="19262">MRNTMRDCKVILGESLVSQHRLLLAEFVLSSNRPTGPKVKAQEKIKWHKLSESQQFIDLMKEWLLDILEAAEDLSLDELWYSFEQVCTEKAKQFLGVSKGRLNIGKEAWWWNNEVATATIYLYTKFINVEKYLIVIVENMNKVHFHSSFQSKEAEIILKVHLLY</sequence>
<evidence type="ECO:0000313" key="1">
    <source>
        <dbReference type="EMBL" id="SSX05528.1"/>
    </source>
</evidence>
<dbReference type="VEuPathDB" id="VectorBase:CSON012838"/>
<accession>A0A336KNE4</accession>
<reference evidence="1" key="1">
    <citation type="submission" date="2018-04" db="EMBL/GenBank/DDBJ databases">
        <authorList>
            <person name="Go L.Y."/>
            <person name="Mitchell J.A."/>
        </authorList>
    </citation>
    <scope>NUCLEOTIDE SEQUENCE</scope>
    <source>
        <tissue evidence="1">Whole organism</tissue>
    </source>
</reference>
<proteinExistence type="predicted"/>
<evidence type="ECO:0000313" key="2">
    <source>
        <dbReference type="EMBL" id="SSX25887.1"/>
    </source>
</evidence>
<organism evidence="1">
    <name type="scientific">Culicoides sonorensis</name>
    <name type="common">Biting midge</name>
    <dbReference type="NCBI Taxonomy" id="179676"/>
    <lineage>
        <taxon>Eukaryota</taxon>
        <taxon>Metazoa</taxon>
        <taxon>Ecdysozoa</taxon>
        <taxon>Arthropoda</taxon>
        <taxon>Hexapoda</taxon>
        <taxon>Insecta</taxon>
        <taxon>Pterygota</taxon>
        <taxon>Neoptera</taxon>
        <taxon>Endopterygota</taxon>
        <taxon>Diptera</taxon>
        <taxon>Nematocera</taxon>
        <taxon>Chironomoidea</taxon>
        <taxon>Ceratopogonidae</taxon>
        <taxon>Ceratopogoninae</taxon>
        <taxon>Culicoides</taxon>
        <taxon>Monoculicoides</taxon>
    </lineage>
</organism>
<dbReference type="EMBL" id="UFQT01000629">
    <property type="protein sequence ID" value="SSX25887.1"/>
    <property type="molecule type" value="Genomic_DNA"/>
</dbReference>
<protein>
    <submittedName>
        <fullName evidence="1">CSON012838 protein</fullName>
    </submittedName>
</protein>
<dbReference type="EMBL" id="UFQS01000629">
    <property type="protein sequence ID" value="SSX05528.1"/>
    <property type="molecule type" value="Genomic_DNA"/>
</dbReference>
<reference evidence="2" key="2">
    <citation type="submission" date="2018-07" db="EMBL/GenBank/DDBJ databases">
        <authorList>
            <person name="Quirk P.G."/>
            <person name="Krulwich T.A."/>
        </authorList>
    </citation>
    <scope>NUCLEOTIDE SEQUENCE</scope>
</reference>
<gene>
    <name evidence="1" type="primary">CSON012838</name>
</gene>
<name>A0A336KNE4_CULSO</name>